<dbReference type="InterPro" id="IPR005312">
    <property type="entry name" value="DUF1759"/>
</dbReference>
<keyword evidence="2" id="KW-1185">Reference proteome</keyword>
<dbReference type="InterPro" id="IPR001969">
    <property type="entry name" value="Aspartic_peptidase_AS"/>
</dbReference>
<dbReference type="GO" id="GO:0006508">
    <property type="term" value="P:proteolysis"/>
    <property type="evidence" value="ECO:0007669"/>
    <property type="project" value="InterPro"/>
</dbReference>
<dbReference type="Proteomes" id="UP000037510">
    <property type="component" value="Unassembled WGS sequence"/>
</dbReference>
<gene>
    <name evidence="1" type="ORF">OBRU01_12170</name>
</gene>
<dbReference type="AlphaFoldDB" id="A0A0L7LBD7"/>
<sequence length="452" mass="51294">MTVTDDDNTKQLIRDLSKKRTIIKCRLTRFSNHINALNIHKILPNQTHIELKLRIQGVTSLFAEFNVLQTKIEELVLDVDIDEQLEQRELFENIYYDTVARADAALVIDSLEFSASNYDVAWELLLTRYDNSRLLVHNHVKSLFSIQALTKEAPDLLRNLIDTILKNLRALKLLGEPVDGWDTLIIYIAVTKLDRTTEREWEQYKSTTLNKSGDSKSILKVDVLLMFLKDRADMLETLQVSHAITCNKKQITNTQNNYKVHCNVTTNNPHSQVKSCLLCKDNHPLYACQSFLGSSLESRLKVVRENSLCENCLRAGHSVNECRFGPCRKCDQKHNSLIHQNNEVSRDVTTHTSGDTKKPVLAMHSSISAALAKPSYNEHAIDTHTNILCATYPCVQPVMLPTAMVEVLDKQGNFHQARALLDSGSERCIITQSLCDKLDTKTIQSTHEVRGV</sequence>
<evidence type="ECO:0000313" key="2">
    <source>
        <dbReference type="Proteomes" id="UP000037510"/>
    </source>
</evidence>
<reference evidence="1 2" key="1">
    <citation type="journal article" date="2015" name="Genome Biol. Evol.">
        <title>The genome of winter moth (Operophtera brumata) provides a genomic perspective on sexual dimorphism and phenology.</title>
        <authorList>
            <person name="Derks M.F."/>
            <person name="Smit S."/>
            <person name="Salis L."/>
            <person name="Schijlen E."/>
            <person name="Bossers A."/>
            <person name="Mateman C."/>
            <person name="Pijl A.S."/>
            <person name="de Ridder D."/>
            <person name="Groenen M.A."/>
            <person name="Visser M.E."/>
            <person name="Megens H.J."/>
        </authorList>
    </citation>
    <scope>NUCLEOTIDE SEQUENCE [LARGE SCALE GENOMIC DNA]</scope>
    <source>
        <strain evidence="1">WM2013NL</strain>
        <tissue evidence="1">Head and thorax</tissue>
    </source>
</reference>
<dbReference type="PROSITE" id="PS00141">
    <property type="entry name" value="ASP_PROTEASE"/>
    <property type="match status" value="1"/>
</dbReference>
<dbReference type="GO" id="GO:0004190">
    <property type="term" value="F:aspartic-type endopeptidase activity"/>
    <property type="evidence" value="ECO:0007669"/>
    <property type="project" value="InterPro"/>
</dbReference>
<feature type="non-terminal residue" evidence="1">
    <location>
        <position position="452"/>
    </location>
</feature>
<dbReference type="EMBL" id="JTDY01001927">
    <property type="protein sequence ID" value="KOB72531.1"/>
    <property type="molecule type" value="Genomic_DNA"/>
</dbReference>
<evidence type="ECO:0000313" key="1">
    <source>
        <dbReference type="EMBL" id="KOB72531.1"/>
    </source>
</evidence>
<proteinExistence type="predicted"/>
<accession>A0A0L7LBD7</accession>
<dbReference type="PANTHER" id="PTHR22955:SF77">
    <property type="entry name" value="ASPARTIC PUTATIVE DOMAIN-CONTAINING PROTEIN-RELATED"/>
    <property type="match status" value="1"/>
</dbReference>
<organism evidence="1 2">
    <name type="scientific">Operophtera brumata</name>
    <name type="common">Winter moth</name>
    <name type="synonym">Phalaena brumata</name>
    <dbReference type="NCBI Taxonomy" id="104452"/>
    <lineage>
        <taxon>Eukaryota</taxon>
        <taxon>Metazoa</taxon>
        <taxon>Ecdysozoa</taxon>
        <taxon>Arthropoda</taxon>
        <taxon>Hexapoda</taxon>
        <taxon>Insecta</taxon>
        <taxon>Pterygota</taxon>
        <taxon>Neoptera</taxon>
        <taxon>Endopterygota</taxon>
        <taxon>Lepidoptera</taxon>
        <taxon>Glossata</taxon>
        <taxon>Ditrysia</taxon>
        <taxon>Geometroidea</taxon>
        <taxon>Geometridae</taxon>
        <taxon>Larentiinae</taxon>
        <taxon>Operophtera</taxon>
    </lineage>
</organism>
<dbReference type="Pfam" id="PF03564">
    <property type="entry name" value="DUF1759"/>
    <property type="match status" value="1"/>
</dbReference>
<comment type="caution">
    <text evidence="1">The sequence shown here is derived from an EMBL/GenBank/DDBJ whole genome shotgun (WGS) entry which is preliminary data.</text>
</comment>
<name>A0A0L7LBD7_OPEBR</name>
<dbReference type="STRING" id="104452.A0A0L7LBD7"/>
<protein>
    <submittedName>
        <fullName evidence="1">Gag-pol polyprotein</fullName>
    </submittedName>
</protein>
<dbReference type="PANTHER" id="PTHR22955">
    <property type="entry name" value="RETROTRANSPOSON"/>
    <property type="match status" value="1"/>
</dbReference>